<accession>A0ABM1Y7D0</accession>
<dbReference type="Gene3D" id="2.40.70.10">
    <property type="entry name" value="Acid Proteases"/>
    <property type="match status" value="1"/>
</dbReference>
<dbReference type="PROSITE" id="PS50175">
    <property type="entry name" value="ASP_PROT_RETROV"/>
    <property type="match status" value="1"/>
</dbReference>
<keyword evidence="4" id="KW-1185">Reference proteome</keyword>
<evidence type="ECO:0000256" key="1">
    <source>
        <dbReference type="ARBA" id="ARBA00022801"/>
    </source>
</evidence>
<evidence type="ECO:0000313" key="3">
    <source>
        <dbReference type="EnsemblMetazoa" id="AALFPA23_006474.P8418"/>
    </source>
</evidence>
<dbReference type="InterPro" id="IPR021109">
    <property type="entry name" value="Peptidase_aspartic_dom_sf"/>
</dbReference>
<evidence type="ECO:0000259" key="2">
    <source>
        <dbReference type="PROSITE" id="PS50175"/>
    </source>
</evidence>
<sequence>MAFSMINQIVPPFVENDEGSPAIRWEKWREHFEAYLEWKNVVDHEEKYKTLMLFGGSDVRRVVSKLQVDGSHPMDNRYRAALQLLDEYFIPRVSRTFERQRFRQMIPEANEKLDKYVIRLRKQAANCGFENQTDNMIIDQIVSTAKDDKLKRKWLEKDYTLDEVQAMARAQESVQLQMHAWGENDTSNVVKDAVNQVQGGNPSSTFRNTKNRRMDKTDTLHASRCSRCDGRHSSNDPKCPAVSRRCKICREVGHFARCCRRSKSKQSHQSTPVQKQKRFVREVAEGDIDEQVDCPSTSSSFDLFHLGATKRFVSAKVGGVSLKMIIDTGAEEDILSENDWKMLKATGFEAYGIKKGSNKVFHAYGSKAPLVVLGEVKTDISFEGRNVDTTLYVIRGGKCSLLSADTAVKLGVIRFLSIVESEPFPRITGKP</sequence>
<dbReference type="SUPFAM" id="SSF50630">
    <property type="entry name" value="Acid proteases"/>
    <property type="match status" value="1"/>
</dbReference>
<name>A0ABM1Y7D0_AEDAL</name>
<reference evidence="3" key="2">
    <citation type="submission" date="2025-05" db="UniProtKB">
        <authorList>
            <consortium name="EnsemblMetazoa"/>
        </authorList>
    </citation>
    <scope>IDENTIFICATION</scope>
    <source>
        <strain evidence="3">Foshan</strain>
    </source>
</reference>
<dbReference type="Proteomes" id="UP000069940">
    <property type="component" value="Unassembled WGS sequence"/>
</dbReference>
<keyword evidence="1" id="KW-0378">Hydrolase</keyword>
<dbReference type="PANTHER" id="PTHR33198:SF20">
    <property type="entry name" value="RETROTRANSPOSON GAG DOMAIN-CONTAINING PROTEIN"/>
    <property type="match status" value="1"/>
</dbReference>
<dbReference type="GeneID" id="134288510"/>
<reference evidence="4" key="1">
    <citation type="journal article" date="2015" name="Proc. Natl. Acad. Sci. U.S.A.">
        <title>Genome sequence of the Asian Tiger mosquito, Aedes albopictus, reveals insights into its biology, genetics, and evolution.</title>
        <authorList>
            <person name="Chen X.G."/>
            <person name="Jiang X."/>
            <person name="Gu J."/>
            <person name="Xu M."/>
            <person name="Wu Y."/>
            <person name="Deng Y."/>
            <person name="Zhang C."/>
            <person name="Bonizzoni M."/>
            <person name="Dermauw W."/>
            <person name="Vontas J."/>
            <person name="Armbruster P."/>
            <person name="Huang X."/>
            <person name="Yang Y."/>
            <person name="Zhang H."/>
            <person name="He W."/>
            <person name="Peng H."/>
            <person name="Liu Y."/>
            <person name="Wu K."/>
            <person name="Chen J."/>
            <person name="Lirakis M."/>
            <person name="Topalis P."/>
            <person name="Van Leeuwen T."/>
            <person name="Hall A.B."/>
            <person name="Jiang X."/>
            <person name="Thorpe C."/>
            <person name="Mueller R.L."/>
            <person name="Sun C."/>
            <person name="Waterhouse R.M."/>
            <person name="Yan G."/>
            <person name="Tu Z.J."/>
            <person name="Fang X."/>
            <person name="James A.A."/>
        </authorList>
    </citation>
    <scope>NUCLEOTIDE SEQUENCE [LARGE SCALE GENOMIC DNA]</scope>
    <source>
        <strain evidence="4">Foshan</strain>
    </source>
</reference>
<dbReference type="EnsemblMetazoa" id="AALFPA23_006474.R8418">
    <property type="protein sequence ID" value="AALFPA23_006474.P8418"/>
    <property type="gene ID" value="AALFPA23_006474"/>
</dbReference>
<protein>
    <recommendedName>
        <fullName evidence="2">Peptidase A2 domain-containing protein</fullName>
    </recommendedName>
</protein>
<dbReference type="InterPro" id="IPR001995">
    <property type="entry name" value="Peptidase_A2_cat"/>
</dbReference>
<feature type="domain" description="Peptidase A2" evidence="2">
    <location>
        <begin position="322"/>
        <end position="340"/>
    </location>
</feature>
<evidence type="ECO:0000313" key="4">
    <source>
        <dbReference type="Proteomes" id="UP000069940"/>
    </source>
</evidence>
<proteinExistence type="predicted"/>
<dbReference type="RefSeq" id="XP_062709548.1">
    <property type="nucleotide sequence ID" value="XM_062853564.1"/>
</dbReference>
<organism evidence="3 4">
    <name type="scientific">Aedes albopictus</name>
    <name type="common">Asian tiger mosquito</name>
    <name type="synonym">Stegomyia albopicta</name>
    <dbReference type="NCBI Taxonomy" id="7160"/>
    <lineage>
        <taxon>Eukaryota</taxon>
        <taxon>Metazoa</taxon>
        <taxon>Ecdysozoa</taxon>
        <taxon>Arthropoda</taxon>
        <taxon>Hexapoda</taxon>
        <taxon>Insecta</taxon>
        <taxon>Pterygota</taxon>
        <taxon>Neoptera</taxon>
        <taxon>Endopterygota</taxon>
        <taxon>Diptera</taxon>
        <taxon>Nematocera</taxon>
        <taxon>Culicoidea</taxon>
        <taxon>Culicidae</taxon>
        <taxon>Culicinae</taxon>
        <taxon>Aedini</taxon>
        <taxon>Aedes</taxon>
        <taxon>Stegomyia</taxon>
    </lineage>
</organism>
<dbReference type="PANTHER" id="PTHR33198">
    <property type="entry name" value="ANK_REP_REGION DOMAIN-CONTAINING PROTEIN-RELATED"/>
    <property type="match status" value="1"/>
</dbReference>